<keyword evidence="2" id="KW-0547">Nucleotide-binding</keyword>
<dbReference type="Pfam" id="PF00005">
    <property type="entry name" value="ABC_tran"/>
    <property type="match status" value="1"/>
</dbReference>
<proteinExistence type="predicted"/>
<dbReference type="GO" id="GO:0016887">
    <property type="term" value="F:ATP hydrolysis activity"/>
    <property type="evidence" value="ECO:0007669"/>
    <property type="project" value="InterPro"/>
</dbReference>
<dbReference type="InterPro" id="IPR027417">
    <property type="entry name" value="P-loop_NTPase"/>
</dbReference>
<protein>
    <submittedName>
        <fullName evidence="5">Branched-chain amino acid ABC transporter ATPase</fullName>
    </submittedName>
</protein>
<dbReference type="InterPro" id="IPR003439">
    <property type="entry name" value="ABC_transporter-like_ATP-bd"/>
</dbReference>
<accession>A0A1X4NAC7</accession>
<dbReference type="Gene3D" id="3.40.50.300">
    <property type="entry name" value="P-loop containing nucleotide triphosphate hydrolases"/>
    <property type="match status" value="1"/>
</dbReference>
<evidence type="ECO:0000313" key="5">
    <source>
        <dbReference type="EMBL" id="OSQ43376.1"/>
    </source>
</evidence>
<dbReference type="PANTHER" id="PTHR45772">
    <property type="entry name" value="CONSERVED COMPONENT OF ABC TRANSPORTER FOR NATURAL AMINO ACIDS-RELATED"/>
    <property type="match status" value="1"/>
</dbReference>
<dbReference type="Proteomes" id="UP000193926">
    <property type="component" value="Unassembled WGS sequence"/>
</dbReference>
<feature type="domain" description="ABC transporter" evidence="4">
    <location>
        <begin position="6"/>
        <end position="253"/>
    </location>
</feature>
<evidence type="ECO:0000256" key="1">
    <source>
        <dbReference type="ARBA" id="ARBA00022448"/>
    </source>
</evidence>
<dbReference type="InterPro" id="IPR003593">
    <property type="entry name" value="AAA+_ATPase"/>
</dbReference>
<evidence type="ECO:0000256" key="2">
    <source>
        <dbReference type="ARBA" id="ARBA00022741"/>
    </source>
</evidence>
<name>A0A1X4NAC7_9RHOB</name>
<dbReference type="CDD" id="cd03219">
    <property type="entry name" value="ABC_Mj1267_LivG_branched"/>
    <property type="match status" value="1"/>
</dbReference>
<dbReference type="STRING" id="1123756.MGEO_19755"/>
<comment type="caution">
    <text evidence="5">The sequence shown here is derived from an EMBL/GenBank/DDBJ whole genome shotgun (WGS) entry which is preliminary data.</text>
</comment>
<reference evidence="5 6" key="1">
    <citation type="submission" date="2014-03" db="EMBL/GenBank/DDBJ databases">
        <title>The draft genome sequence of Marivita geojedonensis KCTC 23882.</title>
        <authorList>
            <person name="Lai Q."/>
            <person name="Shao Z."/>
        </authorList>
    </citation>
    <scope>NUCLEOTIDE SEQUENCE [LARGE SCALE GENOMIC DNA]</scope>
    <source>
        <strain evidence="5 6">DPG-138</strain>
    </source>
</reference>
<organism evidence="5 6">
    <name type="scientific">Marivita geojedonensis</name>
    <dbReference type="NCBI Taxonomy" id="1123756"/>
    <lineage>
        <taxon>Bacteria</taxon>
        <taxon>Pseudomonadati</taxon>
        <taxon>Pseudomonadota</taxon>
        <taxon>Alphaproteobacteria</taxon>
        <taxon>Rhodobacterales</taxon>
        <taxon>Roseobacteraceae</taxon>
        <taxon>Marivita</taxon>
    </lineage>
</organism>
<dbReference type="InterPro" id="IPR051120">
    <property type="entry name" value="ABC_AA/LPS_Transport"/>
</dbReference>
<dbReference type="EMBL" id="JFKC01000036">
    <property type="protein sequence ID" value="OSQ43376.1"/>
    <property type="molecule type" value="Genomic_DNA"/>
</dbReference>
<dbReference type="PANTHER" id="PTHR45772:SF9">
    <property type="entry name" value="CONSERVED COMPONENT OF ABC TRANSPORTER FOR NATURAL AMINO ACIDS"/>
    <property type="match status" value="1"/>
</dbReference>
<dbReference type="FunFam" id="3.40.50.300:FF:000421">
    <property type="entry name" value="Branched-chain amino acid ABC transporter ATP-binding protein"/>
    <property type="match status" value="1"/>
</dbReference>
<dbReference type="PROSITE" id="PS50893">
    <property type="entry name" value="ABC_TRANSPORTER_2"/>
    <property type="match status" value="1"/>
</dbReference>
<keyword evidence="6" id="KW-1185">Reference proteome</keyword>
<evidence type="ECO:0000259" key="4">
    <source>
        <dbReference type="PROSITE" id="PS50893"/>
    </source>
</evidence>
<dbReference type="AlphaFoldDB" id="A0A1X4NAC7"/>
<dbReference type="GO" id="GO:0005886">
    <property type="term" value="C:plasma membrane"/>
    <property type="evidence" value="ECO:0007669"/>
    <property type="project" value="TreeGrafter"/>
</dbReference>
<sequence>MSEVILSTNGLTKSFGAFKAVDGVSLEIQTGSITGLIGPNGAGKSTLFNLLTGVLKPDEGGVTLNGQDVSGLSSDKLFACGLGRTFQIPRPFARMSVLENVMLAPIGQIGETVAGPFLKRARMRSEEMHIRERALEVLDFVTLAPLADHPAGKISGGQMKLLELARVLMGNPAVILLDEPAAGVNPVLTETLISKIEELNRRGTTFLIIEHDMDFVMRHCDPVIALAEGKVVFQGTSEEALANPVLLDAYLGATVDD</sequence>
<dbReference type="GO" id="GO:0005524">
    <property type="term" value="F:ATP binding"/>
    <property type="evidence" value="ECO:0007669"/>
    <property type="project" value="UniProtKB-KW"/>
</dbReference>
<dbReference type="PROSITE" id="PS00211">
    <property type="entry name" value="ABC_TRANSPORTER_1"/>
    <property type="match status" value="1"/>
</dbReference>
<evidence type="ECO:0000313" key="6">
    <source>
        <dbReference type="Proteomes" id="UP000193926"/>
    </source>
</evidence>
<dbReference type="RefSeq" id="WP_085641480.1">
    <property type="nucleotide sequence ID" value="NZ_JFKC01000036.1"/>
</dbReference>
<gene>
    <name evidence="5" type="ORF">MGEO_19755</name>
</gene>
<dbReference type="SUPFAM" id="SSF52540">
    <property type="entry name" value="P-loop containing nucleoside triphosphate hydrolases"/>
    <property type="match status" value="1"/>
</dbReference>
<dbReference type="OrthoDB" id="9806149at2"/>
<dbReference type="InterPro" id="IPR017871">
    <property type="entry name" value="ABC_transporter-like_CS"/>
</dbReference>
<keyword evidence="1" id="KW-0813">Transport</keyword>
<keyword evidence="3" id="KW-0067">ATP-binding</keyword>
<dbReference type="SMART" id="SM00382">
    <property type="entry name" value="AAA"/>
    <property type="match status" value="1"/>
</dbReference>
<evidence type="ECO:0000256" key="3">
    <source>
        <dbReference type="ARBA" id="ARBA00022840"/>
    </source>
</evidence>